<dbReference type="EMBL" id="VSRR010026550">
    <property type="protein sequence ID" value="MPC67654.1"/>
    <property type="molecule type" value="Genomic_DNA"/>
</dbReference>
<dbReference type="Proteomes" id="UP000324222">
    <property type="component" value="Unassembled WGS sequence"/>
</dbReference>
<feature type="compositionally biased region" description="Basic and acidic residues" evidence="1">
    <location>
        <begin position="76"/>
        <end position="88"/>
    </location>
</feature>
<name>A0A5B7HGE8_PORTR</name>
<keyword evidence="3" id="KW-1185">Reference proteome</keyword>
<evidence type="ECO:0000313" key="2">
    <source>
        <dbReference type="EMBL" id="MPC67654.1"/>
    </source>
</evidence>
<evidence type="ECO:0000313" key="3">
    <source>
        <dbReference type="Proteomes" id="UP000324222"/>
    </source>
</evidence>
<feature type="region of interest" description="Disordered" evidence="1">
    <location>
        <begin position="59"/>
        <end position="94"/>
    </location>
</feature>
<accession>A0A5B7HGE8</accession>
<dbReference type="AlphaFoldDB" id="A0A5B7HGE8"/>
<evidence type="ECO:0000256" key="1">
    <source>
        <dbReference type="SAM" id="MobiDB-lite"/>
    </source>
</evidence>
<gene>
    <name evidence="2" type="ORF">E2C01_061832</name>
</gene>
<proteinExistence type="predicted"/>
<comment type="caution">
    <text evidence="2">The sequence shown here is derived from an EMBL/GenBank/DDBJ whole genome shotgun (WGS) entry which is preliminary data.</text>
</comment>
<sequence length="94" mass="10159">MPQHHDANHRRRAIETCAAASLPPRTGYDSGGAGRGYGGRMLPWSPLQETGGAVWVTKPSSFPQCPAGGRVSGNRKGRDFNLTEDRQSGVRVRN</sequence>
<organism evidence="2 3">
    <name type="scientific">Portunus trituberculatus</name>
    <name type="common">Swimming crab</name>
    <name type="synonym">Neptunus trituberculatus</name>
    <dbReference type="NCBI Taxonomy" id="210409"/>
    <lineage>
        <taxon>Eukaryota</taxon>
        <taxon>Metazoa</taxon>
        <taxon>Ecdysozoa</taxon>
        <taxon>Arthropoda</taxon>
        <taxon>Crustacea</taxon>
        <taxon>Multicrustacea</taxon>
        <taxon>Malacostraca</taxon>
        <taxon>Eumalacostraca</taxon>
        <taxon>Eucarida</taxon>
        <taxon>Decapoda</taxon>
        <taxon>Pleocyemata</taxon>
        <taxon>Brachyura</taxon>
        <taxon>Eubrachyura</taxon>
        <taxon>Portunoidea</taxon>
        <taxon>Portunidae</taxon>
        <taxon>Portuninae</taxon>
        <taxon>Portunus</taxon>
    </lineage>
</organism>
<reference evidence="2 3" key="1">
    <citation type="submission" date="2019-05" db="EMBL/GenBank/DDBJ databases">
        <title>Another draft genome of Portunus trituberculatus and its Hox gene families provides insights of decapod evolution.</title>
        <authorList>
            <person name="Jeong J.-H."/>
            <person name="Song I."/>
            <person name="Kim S."/>
            <person name="Choi T."/>
            <person name="Kim D."/>
            <person name="Ryu S."/>
            <person name="Kim W."/>
        </authorList>
    </citation>
    <scope>NUCLEOTIDE SEQUENCE [LARGE SCALE GENOMIC DNA]</scope>
    <source>
        <tissue evidence="2">Muscle</tissue>
    </source>
</reference>
<protein>
    <submittedName>
        <fullName evidence="2">Uncharacterized protein</fullName>
    </submittedName>
</protein>